<protein>
    <submittedName>
        <fullName evidence="1">Uncharacterized protein</fullName>
    </submittedName>
</protein>
<organism evidence="1 2">
    <name type="scientific">Vibrio parahaemolyticus</name>
    <dbReference type="NCBI Taxonomy" id="670"/>
    <lineage>
        <taxon>Bacteria</taxon>
        <taxon>Pseudomonadati</taxon>
        <taxon>Pseudomonadota</taxon>
        <taxon>Gammaproteobacteria</taxon>
        <taxon>Vibrionales</taxon>
        <taxon>Vibrionaceae</taxon>
        <taxon>Vibrio</taxon>
    </lineage>
</organism>
<dbReference type="RefSeq" id="WP_311019808.1">
    <property type="nucleotide sequence ID" value="NZ_JAUHGG010000003.1"/>
</dbReference>
<name>A0AAW8PXR3_VIBPH</name>
<comment type="caution">
    <text evidence="1">The sequence shown here is derived from an EMBL/GenBank/DDBJ whole genome shotgun (WGS) entry which is preliminary data.</text>
</comment>
<accession>A0AAW8PXR3</accession>
<dbReference type="EMBL" id="JAUHGG010000003">
    <property type="protein sequence ID" value="MDS1821012.1"/>
    <property type="molecule type" value="Genomic_DNA"/>
</dbReference>
<gene>
    <name evidence="1" type="ORF">QX249_10110</name>
</gene>
<reference evidence="1" key="1">
    <citation type="submission" date="2023-06" db="EMBL/GenBank/DDBJ databases">
        <title>Genomic Diversity of Vibrio spp. and Metagenomic Analysis of Pathogens in Florida Gulf Coastal Waters Following Hurricane Ian.</title>
        <authorList>
            <person name="Brumfield K.D."/>
        </authorList>
    </citation>
    <scope>NUCLEOTIDE SEQUENCE</scope>
    <source>
        <strain evidence="1">WBS2B-138</strain>
    </source>
</reference>
<evidence type="ECO:0000313" key="1">
    <source>
        <dbReference type="EMBL" id="MDS1821012.1"/>
    </source>
</evidence>
<dbReference type="Proteomes" id="UP001253193">
    <property type="component" value="Unassembled WGS sequence"/>
</dbReference>
<evidence type="ECO:0000313" key="2">
    <source>
        <dbReference type="Proteomes" id="UP001253193"/>
    </source>
</evidence>
<sequence length="77" mass="8468">MHAATNLASLLNKGTSELFEGADHECYRVFFEGQKGNVELCLDPAFETLSLQGGDLSTNEVSLLKGYCRQEGYHAEL</sequence>
<proteinExistence type="predicted"/>
<dbReference type="AlphaFoldDB" id="A0AAW8PXR3"/>